<accession>A0AAX0Q9P8</accession>
<organism evidence="2 3">
    <name type="scientific">Methanocorpusculum parvum</name>
    <dbReference type="NCBI Taxonomy" id="2193"/>
    <lineage>
        <taxon>Archaea</taxon>
        <taxon>Methanobacteriati</taxon>
        <taxon>Methanobacteriota</taxon>
        <taxon>Stenosarchaea group</taxon>
        <taxon>Methanomicrobia</taxon>
        <taxon>Methanomicrobiales</taxon>
        <taxon>Methanocorpusculaceae</taxon>
        <taxon>Methanocorpusculum</taxon>
    </lineage>
</organism>
<comment type="caution">
    <text evidence="2">The sequence shown here is derived from an EMBL/GenBank/DDBJ whole genome shotgun (WGS) entry which is preliminary data.</text>
</comment>
<protein>
    <recommendedName>
        <fullName evidence="1">Zinc-ribbon domain-containing protein</fullName>
    </recommendedName>
</protein>
<feature type="domain" description="Zinc-ribbon" evidence="1">
    <location>
        <begin position="51"/>
        <end position="72"/>
    </location>
</feature>
<dbReference type="GO" id="GO:0006355">
    <property type="term" value="P:regulation of DNA-templated transcription"/>
    <property type="evidence" value="ECO:0007669"/>
    <property type="project" value="InterPro"/>
</dbReference>
<dbReference type="SUPFAM" id="SSF47598">
    <property type="entry name" value="Ribbon-helix-helix"/>
    <property type="match status" value="1"/>
</dbReference>
<dbReference type="RefSeq" id="WP_095641602.1">
    <property type="nucleotide sequence ID" value="NZ_LMVO01000001.1"/>
</dbReference>
<name>A0AAX0Q9P8_9EURY</name>
<sequence>MSEERNDDQILIRLPKNLKMQLETAARVEGTTVQDWVRKAMVNRISLLNVCPACGTVNSGTAKFCNECGASLKDSKRSMYFAWLKDLLREELEEGRDLDAVLAFLDDSAGVMEGLEKKGKSIVRTEVRRE</sequence>
<evidence type="ECO:0000313" key="2">
    <source>
        <dbReference type="EMBL" id="PAV10146.1"/>
    </source>
</evidence>
<dbReference type="Pfam" id="PF13240">
    <property type="entry name" value="Zn_Ribbon_1"/>
    <property type="match status" value="1"/>
</dbReference>
<keyword evidence="3" id="KW-1185">Reference proteome</keyword>
<dbReference type="InterPro" id="IPR026870">
    <property type="entry name" value="Zinc_ribbon_dom"/>
</dbReference>
<gene>
    <name evidence="2" type="ORF">ASJ83_06745</name>
</gene>
<dbReference type="AlphaFoldDB" id="A0AAX0Q9P8"/>
<dbReference type="Proteomes" id="UP000243820">
    <property type="component" value="Unassembled WGS sequence"/>
</dbReference>
<dbReference type="EMBL" id="LMVO01000001">
    <property type="protein sequence ID" value="PAV10146.1"/>
    <property type="molecule type" value="Genomic_DNA"/>
</dbReference>
<dbReference type="InterPro" id="IPR010985">
    <property type="entry name" value="Ribbon_hlx_hlx"/>
</dbReference>
<proteinExistence type="predicted"/>
<reference evidence="2 3" key="1">
    <citation type="journal article" date="2017" name="BMC Genomics">
        <title>Genomic analysis of methanogenic archaea reveals a shift towards energy conservation.</title>
        <authorList>
            <person name="Gilmore S.P."/>
            <person name="Henske J.K."/>
            <person name="Sexton J.A."/>
            <person name="Solomon K.V."/>
            <person name="Seppala S."/>
            <person name="Yoo J.I."/>
            <person name="Huyett L.M."/>
            <person name="Pressman A."/>
            <person name="Cogan J.Z."/>
            <person name="Kivenson V."/>
            <person name="Peng X."/>
            <person name="Tan Y."/>
            <person name="Valentine D.L."/>
            <person name="O'Malley M.A."/>
        </authorList>
    </citation>
    <scope>NUCLEOTIDE SEQUENCE [LARGE SCALE GENOMIC DNA]</scope>
    <source>
        <strain evidence="2 3">XII</strain>
    </source>
</reference>
<evidence type="ECO:0000313" key="3">
    <source>
        <dbReference type="Proteomes" id="UP000243820"/>
    </source>
</evidence>
<evidence type="ECO:0000259" key="1">
    <source>
        <dbReference type="Pfam" id="PF13240"/>
    </source>
</evidence>